<comment type="caution">
    <text evidence="1">The sequence shown here is derived from an EMBL/GenBank/DDBJ whole genome shotgun (WGS) entry which is preliminary data.</text>
</comment>
<reference evidence="1" key="1">
    <citation type="journal article" date="2021" name="Environ. Microbiol.">
        <title>Gene family expansions and transcriptome signatures uncover fungal adaptations to wood decay.</title>
        <authorList>
            <person name="Hage H."/>
            <person name="Miyauchi S."/>
            <person name="Viragh M."/>
            <person name="Drula E."/>
            <person name="Min B."/>
            <person name="Chaduli D."/>
            <person name="Navarro D."/>
            <person name="Favel A."/>
            <person name="Norest M."/>
            <person name="Lesage-Meessen L."/>
            <person name="Balint B."/>
            <person name="Merenyi Z."/>
            <person name="de Eugenio L."/>
            <person name="Morin E."/>
            <person name="Martinez A.T."/>
            <person name="Baldrian P."/>
            <person name="Stursova M."/>
            <person name="Martinez M.J."/>
            <person name="Novotny C."/>
            <person name="Magnuson J.K."/>
            <person name="Spatafora J.W."/>
            <person name="Maurice S."/>
            <person name="Pangilinan J."/>
            <person name="Andreopoulos W."/>
            <person name="LaButti K."/>
            <person name="Hundley H."/>
            <person name="Na H."/>
            <person name="Kuo A."/>
            <person name="Barry K."/>
            <person name="Lipzen A."/>
            <person name="Henrissat B."/>
            <person name="Riley R."/>
            <person name="Ahrendt S."/>
            <person name="Nagy L.G."/>
            <person name="Grigoriev I.V."/>
            <person name="Martin F."/>
            <person name="Rosso M.N."/>
        </authorList>
    </citation>
    <scope>NUCLEOTIDE SEQUENCE</scope>
    <source>
        <strain evidence="1">CBS 384.51</strain>
    </source>
</reference>
<keyword evidence="2" id="KW-1185">Reference proteome</keyword>
<organism evidence="1 2">
    <name type="scientific">Irpex rosettiformis</name>
    <dbReference type="NCBI Taxonomy" id="378272"/>
    <lineage>
        <taxon>Eukaryota</taxon>
        <taxon>Fungi</taxon>
        <taxon>Dikarya</taxon>
        <taxon>Basidiomycota</taxon>
        <taxon>Agaricomycotina</taxon>
        <taxon>Agaricomycetes</taxon>
        <taxon>Polyporales</taxon>
        <taxon>Irpicaceae</taxon>
        <taxon>Irpex</taxon>
    </lineage>
</organism>
<proteinExistence type="predicted"/>
<gene>
    <name evidence="1" type="ORF">BDY19DRAFT_241371</name>
</gene>
<protein>
    <submittedName>
        <fullName evidence="1">Uncharacterized protein</fullName>
    </submittedName>
</protein>
<sequence>MMGKINDNIYHWSSMLYIDYGRDIHTTGHWQDHPTVWPLDIVTELGKTCEAIAQLFRESSICEGLLPQRSYQHYNEAFYDFISQIQSGHGPLTAIRRWIDEALSFEFEACNPWLVSGTVMC</sequence>
<evidence type="ECO:0000313" key="1">
    <source>
        <dbReference type="EMBL" id="KAI0087654.1"/>
    </source>
</evidence>
<evidence type="ECO:0000313" key="2">
    <source>
        <dbReference type="Proteomes" id="UP001055072"/>
    </source>
</evidence>
<dbReference type="Proteomes" id="UP001055072">
    <property type="component" value="Unassembled WGS sequence"/>
</dbReference>
<accession>A0ACB8U0P7</accession>
<name>A0ACB8U0P7_9APHY</name>
<dbReference type="EMBL" id="MU274917">
    <property type="protein sequence ID" value="KAI0087654.1"/>
    <property type="molecule type" value="Genomic_DNA"/>
</dbReference>